<feature type="signal peptide" evidence="2">
    <location>
        <begin position="1"/>
        <end position="20"/>
    </location>
</feature>
<name>A0ABX2AMK8_9BACT</name>
<evidence type="ECO:0000259" key="4">
    <source>
        <dbReference type="Pfam" id="PF21348"/>
    </source>
</evidence>
<dbReference type="Proteomes" id="UP000714420">
    <property type="component" value="Unassembled WGS sequence"/>
</dbReference>
<dbReference type="InterPro" id="IPR028994">
    <property type="entry name" value="Integrin_alpha_N"/>
</dbReference>
<gene>
    <name evidence="5" type="ORF">HPS56_06450</name>
</gene>
<dbReference type="PANTHER" id="PTHR43118:SF1">
    <property type="entry name" value="RHAMNOGALACTURONAN LYASE (EUROFUNG)"/>
    <property type="match status" value="1"/>
</dbReference>
<reference evidence="5 6" key="1">
    <citation type="submission" date="2020-05" db="EMBL/GenBank/DDBJ databases">
        <title>Distinct polysaccharide utilization as determinants for interspecies competition between intestinal Prevotella spp.</title>
        <authorList>
            <person name="Galvez E.J.C."/>
            <person name="Iljazovic A."/>
            <person name="Strowig T."/>
        </authorList>
    </citation>
    <scope>NUCLEOTIDE SEQUENCE [LARGE SCALE GENOMIC DNA]</scope>
    <source>
        <strain evidence="5 6">PMUR</strain>
    </source>
</reference>
<evidence type="ECO:0000256" key="1">
    <source>
        <dbReference type="ARBA" id="ARBA00022729"/>
    </source>
</evidence>
<accession>A0ABX2AMK8</accession>
<proteinExistence type="predicted"/>
<evidence type="ECO:0000313" key="6">
    <source>
        <dbReference type="Proteomes" id="UP000714420"/>
    </source>
</evidence>
<dbReference type="Gene3D" id="2.60.40.10">
    <property type="entry name" value="Immunoglobulins"/>
    <property type="match status" value="1"/>
</dbReference>
<comment type="caution">
    <text evidence="5">The sequence shown here is derived from an EMBL/GenBank/DDBJ whole genome shotgun (WGS) entry which is preliminary data.</text>
</comment>
<evidence type="ECO:0000259" key="3">
    <source>
        <dbReference type="Pfam" id="PF18370"/>
    </source>
</evidence>
<dbReference type="EMBL" id="JABKKF010000005">
    <property type="protein sequence ID" value="NPD91995.1"/>
    <property type="molecule type" value="Genomic_DNA"/>
</dbReference>
<dbReference type="InterPro" id="IPR011050">
    <property type="entry name" value="Pectin_lyase_fold/virulence"/>
</dbReference>
<evidence type="ECO:0008006" key="7">
    <source>
        <dbReference type="Google" id="ProtNLM"/>
    </source>
</evidence>
<protein>
    <recommendedName>
        <fullName evidence="7">Rhamnogalacturonan I lyase beta-sheet domain-containing protein</fullName>
    </recommendedName>
</protein>
<dbReference type="InterPro" id="IPR013425">
    <property type="entry name" value="Autotrns_rpt"/>
</dbReference>
<dbReference type="Pfam" id="PF12951">
    <property type="entry name" value="PATR"/>
    <property type="match status" value="3"/>
</dbReference>
<dbReference type="Pfam" id="PF21348">
    <property type="entry name" value="RGL11_C"/>
    <property type="match status" value="1"/>
</dbReference>
<dbReference type="InterPro" id="IPR013783">
    <property type="entry name" value="Ig-like_fold"/>
</dbReference>
<feature type="chain" id="PRO_5045185694" description="Rhamnogalacturonan I lyase beta-sheet domain-containing protein" evidence="2">
    <location>
        <begin position="21"/>
        <end position="1524"/>
    </location>
</feature>
<dbReference type="NCBIfam" id="TIGR02601">
    <property type="entry name" value="autotrns_rpt"/>
    <property type="match status" value="2"/>
</dbReference>
<dbReference type="SUPFAM" id="SSF69318">
    <property type="entry name" value="Integrin alpha N-terminal domain"/>
    <property type="match status" value="1"/>
</dbReference>
<sequence length="1524" mass="164494">MKRKLLLLSLAGLMSLGSFSQRRTDVIDRGLVAVKTSSGVYCSWRIFGEEYYDTKYNIYRDGTKLNSKPLDVSNFTDKGGSTGSTYTVEAVVRGVAQAKSKAVTPWQKNYKEIKMNHGNLTSVYIPNDACAADVDGDGEVEILLKFDNLSEIESGYKPNGYNGEYAIVEVYKLDGTKLWWLDFGPNMSDFQNNENNIVAYDWDGDGKAEAVMRAADGTVIHTADGKEIVIGDKSKNYRNPNGGGGANYFMHDGDEFLLYLNGATGDVYHQMKYPLKRLEDGETNLDAAWGDGYGHRSTKHFFGAPYLDGKKPSIFLARGIYTRHKMVAFDVDPSTHKLIERWRWVNNEKGSPWYGQGYHNYGIADVDWDGRDEIVFGSMVIDDNGKGLSTTGLGHGDAQHCSDFDPYKHGQEIFACNEDRPGNNFRDATTSKIYYRYVAGSDDGRAIMGNFINEFPGAQGVSSRDPNLVSSVTAAAIPSPGTRHIAQNFRIYWDGDLCEETFNYDNGKNTEGAILKARQGRIALLEGSMTNNDTKGTPCLQGDILGDWREEVIMRTADNNIRIYTTDMETPWRNYTLWHDHQYRNAMVWQMCGYNQPPHTSYFLGELEGITIAPPPLTTTGRTEISNGATIGSSTDGKHIMMSDNGDMTVAVADGAKPYIFTDNAPTWVQGNDDNDNIVTEVYTHTLTGGAFTGDMRLVKQGDGILQLPNVIETYTGPTDVWAGTLKFDGTMQNSRVWLNRHSVLSSAGGKFMKGIQADYNATVEIGTEGAASVVETDSLIMNFGSVLALDLYGKNLTADMVKANVLKIEKKGWQNGPKYSTPVIRVVSNVADGENTLAAGKYLVGEFAKVDGNVGDIVVEGLSGVKSELLYEAGKLYINVIGLREATETTWTGENGSLWDVGMTENFKIDGVAAADIFVDGDVVVFNDNAAVTDVNIVNTVSPKSVVFENNEKKYSLNGGSIAGSGNLVKNGTGTTVINNSNSYSGGTIINGGTLTVSSLANNEGVDFGSIGGVDALITINNAAVLNVTSTSKTSQRITVGEGGGTINTSNNATLTIEKPITSAVKAPIYKKGTGTLILPMNNRFGKMYINSGTVQVEPDLGNDKPFADSVIFTGNSTLRHVNSYNSYNNDNSILHVNKGVTANLYLDGRCNYRTRLSGEGTLNIYPQDNISRAHLGGDWKNFRGKVSLQVNGGYNYLDFMDGADLSNCTLEIGNGFTMSNEFRNNSTSSATKVNVRIGSISGNGTLTGGGTYYIGADNSDINFSGTISSAVQKIGKGMWTISKAQPAIGRITLSQGSINLGNTLSISDLLGVSSSITVLNGAKLLGQGAVPTITLRSGAILQPGRNVEDFTGEIKVNKNAVIPAGAIVNMNIRNAKNTLTSRSHLNVVGNLSMNGTVNVTLSPSYVPAAGDEIVLWTAGTFSGTPEINLPQLPPSLAWNTDNLFTANGTLRVVDSGDGIFAGSANETVRCRVFTTSGMLLAEYESALGDAVKTAHDKGLASGTYVLQLQTSKYSRAVKVVIK</sequence>
<dbReference type="InterPro" id="IPR041624">
    <property type="entry name" value="RGI_lyase"/>
</dbReference>
<keyword evidence="6" id="KW-1185">Reference proteome</keyword>
<evidence type="ECO:0000256" key="2">
    <source>
        <dbReference type="SAM" id="SignalP"/>
    </source>
</evidence>
<dbReference type="InterPro" id="IPR049366">
    <property type="entry name" value="RGL11_C"/>
</dbReference>
<dbReference type="PANTHER" id="PTHR43118">
    <property type="entry name" value="RHAMNOGALACTURONAN LYASE (EUROFUNG)"/>
    <property type="match status" value="1"/>
</dbReference>
<dbReference type="InterPro" id="IPR034641">
    <property type="entry name" value="RGL11"/>
</dbReference>
<evidence type="ECO:0000313" key="5">
    <source>
        <dbReference type="EMBL" id="NPD91995.1"/>
    </source>
</evidence>
<dbReference type="RefSeq" id="WP_172275350.1">
    <property type="nucleotide sequence ID" value="NZ_CASGMU010000004.1"/>
</dbReference>
<feature type="domain" description="Rhamnogalacturonan lyase family 11 C-terminal" evidence="4">
    <location>
        <begin position="121"/>
        <end position="606"/>
    </location>
</feature>
<organism evidence="5 6">
    <name type="scientific">Xylanibacter muris</name>
    <dbReference type="NCBI Taxonomy" id="2736290"/>
    <lineage>
        <taxon>Bacteria</taxon>
        <taxon>Pseudomonadati</taxon>
        <taxon>Bacteroidota</taxon>
        <taxon>Bacteroidia</taxon>
        <taxon>Bacteroidales</taxon>
        <taxon>Prevotellaceae</taxon>
        <taxon>Xylanibacter</taxon>
    </lineage>
</organism>
<dbReference type="Pfam" id="PF18370">
    <property type="entry name" value="RGI_lyase"/>
    <property type="match status" value="1"/>
</dbReference>
<dbReference type="SUPFAM" id="SSF51126">
    <property type="entry name" value="Pectin lyase-like"/>
    <property type="match status" value="1"/>
</dbReference>
<keyword evidence="1 2" id="KW-0732">Signal</keyword>
<feature type="domain" description="Rhamnogalacturonan I lyase beta-sheet" evidence="3">
    <location>
        <begin position="23"/>
        <end position="106"/>
    </location>
</feature>